<evidence type="ECO:0000256" key="1">
    <source>
        <dbReference type="SAM" id="MobiDB-lite"/>
    </source>
</evidence>
<gene>
    <name evidence="2" type="ORF">DP107_00855</name>
</gene>
<dbReference type="SUPFAM" id="SSF53706">
    <property type="entry name" value="Formate dehydrogenase/DMSO reductase, domains 1-3"/>
    <property type="match status" value="1"/>
</dbReference>
<dbReference type="EMBL" id="QMDX01000001">
    <property type="protein sequence ID" value="TSD15763.1"/>
    <property type="molecule type" value="Genomic_DNA"/>
</dbReference>
<keyword evidence="3" id="KW-1185">Reference proteome</keyword>
<reference evidence="2 3" key="1">
    <citation type="submission" date="2018-06" db="EMBL/GenBank/DDBJ databases">
        <title>Natronomonas sp. F16-60 a new haloarchaeon isolated from a solar saltern of Isla Cristina, Huelva, Spain.</title>
        <authorList>
            <person name="Duran-Viseras A."/>
            <person name="Sanchez-Porro C."/>
            <person name="Ventosa A."/>
        </authorList>
    </citation>
    <scope>NUCLEOTIDE SEQUENCE [LARGE SCALE GENOMIC DNA]</scope>
    <source>
        <strain evidence="2 3">F16-60</strain>
    </source>
</reference>
<feature type="region of interest" description="Disordered" evidence="1">
    <location>
        <begin position="41"/>
        <end position="60"/>
    </location>
</feature>
<dbReference type="RefSeq" id="WP_144260240.1">
    <property type="nucleotide sequence ID" value="NZ_QMDX01000001.1"/>
</dbReference>
<sequence>MHQHAVRTAMALYTGGTLDLETAARQAGVSTDRIERAARRFGRTRTTASSTSDRLSVSAD</sequence>
<dbReference type="Proteomes" id="UP000319894">
    <property type="component" value="Unassembled WGS sequence"/>
</dbReference>
<dbReference type="InParanoid" id="A0A554NEF0"/>
<feature type="compositionally biased region" description="Low complexity" evidence="1">
    <location>
        <begin position="44"/>
        <end position="60"/>
    </location>
</feature>
<proteinExistence type="predicted"/>
<organism evidence="2 3">
    <name type="scientific">Haloglomus irregulare</name>
    <dbReference type="NCBI Taxonomy" id="2234134"/>
    <lineage>
        <taxon>Archaea</taxon>
        <taxon>Methanobacteriati</taxon>
        <taxon>Methanobacteriota</taxon>
        <taxon>Stenosarchaea group</taxon>
        <taxon>Halobacteria</taxon>
        <taxon>Halobacteriales</taxon>
        <taxon>Natronomonadaceae</taxon>
        <taxon>Haloglomus</taxon>
    </lineage>
</organism>
<dbReference type="Pfam" id="PF24001">
    <property type="entry name" value="DUF7317"/>
    <property type="match status" value="1"/>
</dbReference>
<comment type="caution">
    <text evidence="2">The sequence shown here is derived from an EMBL/GenBank/DDBJ whole genome shotgun (WGS) entry which is preliminary data.</text>
</comment>
<dbReference type="InterPro" id="IPR055741">
    <property type="entry name" value="DUF7317"/>
</dbReference>
<name>A0A554NEF0_9EURY</name>
<protein>
    <submittedName>
        <fullName evidence="2">Uncharacterized protein</fullName>
    </submittedName>
</protein>
<accession>A0A554NEF0</accession>
<dbReference type="AlphaFoldDB" id="A0A554NEF0"/>
<evidence type="ECO:0000313" key="3">
    <source>
        <dbReference type="Proteomes" id="UP000319894"/>
    </source>
</evidence>
<dbReference type="OrthoDB" id="225412at2157"/>
<evidence type="ECO:0000313" key="2">
    <source>
        <dbReference type="EMBL" id="TSD15763.1"/>
    </source>
</evidence>